<proteinExistence type="evidence at transcript level"/>
<sequence>MKANPESKQAKLLEFQKRVMWQRQQVNNLRDMSPWNRSYDYIVRLLARSLFTILERITPVFGIGNSHVPIEKQQYDSPFMNSNSHHSRNHSLPALMLSSVHPSETNPNPYGSCSELVGSKPLLSSEKSKRKKKEMQLTHTQSVKHLHSENKHLKHSGSFKGCMPTSGGSMRLIDCQVKNINDMKTVDKFSLRVHFKLSLKGRLRPGTSTLGDAALALHYANVIVLIEKIVSAPHPIDLQIRDDLYNMLPTTIRTALRTKLKWYAKSKVHDASLAAEWSVVLSQILEWLAPLAHNMVRWHCERNFEKEHDTLKASVLLVQTLYFASQPKTEAAMVELLVGLQYVWRIDREASMRDASDFAGSRSFKRVR</sequence>
<dbReference type="PANTHER" id="PTHR31371:SF4">
    <property type="entry name" value="DUF668 DOMAIN-CONTAINING PROTEIN"/>
    <property type="match status" value="1"/>
</dbReference>
<dbReference type="Pfam" id="PF05003">
    <property type="entry name" value="DUF668"/>
    <property type="match status" value="1"/>
</dbReference>
<dbReference type="GO" id="GO:0045927">
    <property type="term" value="P:positive regulation of growth"/>
    <property type="evidence" value="ECO:0007669"/>
    <property type="project" value="InterPro"/>
</dbReference>
<evidence type="ECO:0000313" key="3">
    <source>
        <dbReference type="EMBL" id="AFK36683.1"/>
    </source>
</evidence>
<feature type="domain" description="DUF668" evidence="2">
    <location>
        <begin position="209"/>
        <end position="297"/>
    </location>
</feature>
<organism evidence="3">
    <name type="scientific">Lotus japonicus</name>
    <name type="common">Lotus corniculatus var. japonicus</name>
    <dbReference type="NCBI Taxonomy" id="34305"/>
    <lineage>
        <taxon>Eukaryota</taxon>
        <taxon>Viridiplantae</taxon>
        <taxon>Streptophyta</taxon>
        <taxon>Embryophyta</taxon>
        <taxon>Tracheophyta</taxon>
        <taxon>Spermatophyta</taxon>
        <taxon>Magnoliopsida</taxon>
        <taxon>eudicotyledons</taxon>
        <taxon>Gunneridae</taxon>
        <taxon>Pentapetalae</taxon>
        <taxon>rosids</taxon>
        <taxon>fabids</taxon>
        <taxon>Fabales</taxon>
        <taxon>Fabaceae</taxon>
        <taxon>Papilionoideae</taxon>
        <taxon>50 kb inversion clade</taxon>
        <taxon>NPAAA clade</taxon>
        <taxon>Hologalegina</taxon>
        <taxon>robinioid clade</taxon>
        <taxon>Loteae</taxon>
        <taxon>Lotus</taxon>
    </lineage>
</organism>
<feature type="region of interest" description="Disordered" evidence="1">
    <location>
        <begin position="124"/>
        <end position="158"/>
    </location>
</feature>
<dbReference type="PANTHER" id="PTHR31371">
    <property type="entry name" value="BNAC09G50660D PROTEIN"/>
    <property type="match status" value="1"/>
</dbReference>
<name>I3S8U1_LOTJA</name>
<protein>
    <recommendedName>
        <fullName evidence="2">DUF668 domain-containing protein</fullName>
    </recommendedName>
</protein>
<evidence type="ECO:0000256" key="1">
    <source>
        <dbReference type="SAM" id="MobiDB-lite"/>
    </source>
</evidence>
<accession>I3S8U1</accession>
<reference evidence="3" key="1">
    <citation type="submission" date="2012-05" db="EMBL/GenBank/DDBJ databases">
        <authorList>
            <person name="Krishnakumar V."/>
            <person name="Cheung F."/>
            <person name="Xiao Y."/>
            <person name="Chan A."/>
            <person name="Moskal W.A."/>
            <person name="Town C.D."/>
        </authorList>
    </citation>
    <scope>NUCLEOTIDE SEQUENCE</scope>
</reference>
<evidence type="ECO:0000259" key="2">
    <source>
        <dbReference type="Pfam" id="PF05003"/>
    </source>
</evidence>
<dbReference type="InterPro" id="IPR007700">
    <property type="entry name" value="DUF668"/>
</dbReference>
<dbReference type="AlphaFoldDB" id="I3S8U1"/>
<dbReference type="EMBL" id="BT136888">
    <property type="protein sequence ID" value="AFK36683.1"/>
    <property type="molecule type" value="mRNA"/>
</dbReference>